<feature type="non-terminal residue" evidence="2">
    <location>
        <position position="1"/>
    </location>
</feature>
<feature type="region of interest" description="Disordered" evidence="1">
    <location>
        <begin position="17"/>
        <end position="39"/>
    </location>
</feature>
<dbReference type="AlphaFoldDB" id="A0A0T6B0K2"/>
<feature type="region of interest" description="Disordered" evidence="1">
    <location>
        <begin position="453"/>
        <end position="489"/>
    </location>
</feature>
<evidence type="ECO:0000313" key="3">
    <source>
        <dbReference type="Proteomes" id="UP000051574"/>
    </source>
</evidence>
<comment type="caution">
    <text evidence="2">The sequence shown here is derived from an EMBL/GenBank/DDBJ whole genome shotgun (WGS) entry which is preliminary data.</text>
</comment>
<organism evidence="2 3">
    <name type="scientific">Oryctes borbonicus</name>
    <dbReference type="NCBI Taxonomy" id="1629725"/>
    <lineage>
        <taxon>Eukaryota</taxon>
        <taxon>Metazoa</taxon>
        <taxon>Ecdysozoa</taxon>
        <taxon>Arthropoda</taxon>
        <taxon>Hexapoda</taxon>
        <taxon>Insecta</taxon>
        <taxon>Pterygota</taxon>
        <taxon>Neoptera</taxon>
        <taxon>Endopterygota</taxon>
        <taxon>Coleoptera</taxon>
        <taxon>Polyphaga</taxon>
        <taxon>Scarabaeiformia</taxon>
        <taxon>Scarabaeidae</taxon>
        <taxon>Dynastinae</taxon>
        <taxon>Oryctes</taxon>
    </lineage>
</organism>
<evidence type="ECO:0000313" key="2">
    <source>
        <dbReference type="EMBL" id="KRT80858.1"/>
    </source>
</evidence>
<reference evidence="2 3" key="1">
    <citation type="submission" date="2015-09" db="EMBL/GenBank/DDBJ databases">
        <title>Draft genome of the scarab beetle Oryctes borbonicus.</title>
        <authorList>
            <person name="Meyer J.M."/>
            <person name="Markov G.V."/>
            <person name="Baskaran P."/>
            <person name="Herrmann M."/>
            <person name="Sommer R.J."/>
            <person name="Roedelsperger C."/>
        </authorList>
    </citation>
    <scope>NUCLEOTIDE SEQUENCE [LARGE SCALE GENOMIC DNA]</scope>
    <source>
        <strain evidence="2">OB123</strain>
        <tissue evidence="2">Whole animal</tissue>
    </source>
</reference>
<evidence type="ECO:0000256" key="1">
    <source>
        <dbReference type="SAM" id="MobiDB-lite"/>
    </source>
</evidence>
<feature type="compositionally biased region" description="Polar residues" evidence="1">
    <location>
        <begin position="138"/>
        <end position="151"/>
    </location>
</feature>
<sequence length="529" mass="60081">AEVPQVVVPRYSALPRTSSMEVNTSSVDSTDKESDTVSLVDSLEDGISPRKAEYNILGKDEENQAVKSDDLAALLPDNSEASRKIKSPKKSAVFFIPIESKQNEELRQPVSYHLPAKVKEKLSRRQIKRERKIQQSKSNFTSPRSDSNYISASDTGNQISFTVNNNPEYAEVKSVPLLPEISNHKTRRKSRAALPSIQNIRKIKIDSKDNIKYVECERVRDRNNKTIKRRSITKYEKITSKNENSKQNSWSSRNPHKIPEKLSPIYMSRNEYTCDAIPKGIYHKTEFGNASKRFEILEIMECVGNKHHSFPKGGKSKIPILVQHKLPKIEKKTFLKPIYLEFDEAQNLDPKMDQLIANILIDTLNKYESSSTPSSGDSKKNILKLSDEKRPDDIQLIHNNKYQRKFDAIPEESSRQSSLDDSSSKSEKTPSTGRLIETAADILTRNVLKNNNVQEKLYKRNKSSKNSSKDNSKSEDSCQNNPPICGGRVEDVLTIPQGWITFYMLHKNQGSPDSTSDEGTDLSQRSKQF</sequence>
<dbReference type="EMBL" id="LJIG01016352">
    <property type="protein sequence ID" value="KRT80858.1"/>
    <property type="molecule type" value="Genomic_DNA"/>
</dbReference>
<feature type="compositionally biased region" description="Polar residues" evidence="1">
    <location>
        <begin position="17"/>
        <end position="28"/>
    </location>
</feature>
<protein>
    <submittedName>
        <fullName evidence="2">Uncharacterized protein</fullName>
    </submittedName>
</protein>
<name>A0A0T6B0K2_9SCAR</name>
<accession>A0A0T6B0K2</accession>
<dbReference type="Proteomes" id="UP000051574">
    <property type="component" value="Unassembled WGS sequence"/>
</dbReference>
<feature type="compositionally biased region" description="Basic and acidic residues" evidence="1">
    <location>
        <begin position="404"/>
        <end position="414"/>
    </location>
</feature>
<feature type="region of interest" description="Disordered" evidence="1">
    <location>
        <begin position="399"/>
        <end position="437"/>
    </location>
</feature>
<feature type="compositionally biased region" description="Basic and acidic residues" evidence="1">
    <location>
        <begin position="467"/>
        <end position="476"/>
    </location>
</feature>
<keyword evidence="3" id="KW-1185">Reference proteome</keyword>
<gene>
    <name evidence="2" type="ORF">AMK59_5423</name>
</gene>
<dbReference type="OrthoDB" id="7743577at2759"/>
<proteinExistence type="predicted"/>
<feature type="region of interest" description="Disordered" evidence="1">
    <location>
        <begin position="123"/>
        <end position="151"/>
    </location>
</feature>
<feature type="region of interest" description="Disordered" evidence="1">
    <location>
        <begin position="507"/>
        <end position="529"/>
    </location>
</feature>